<keyword evidence="3" id="KW-1185">Reference proteome</keyword>
<protein>
    <submittedName>
        <fullName evidence="2">Uncharacterized protein</fullName>
    </submittedName>
</protein>
<dbReference type="RefSeq" id="WP_006790924.1">
    <property type="nucleotide sequence ID" value="NZ_JH417615.1"/>
</dbReference>
<dbReference type="PATRIC" id="fig|861450.3.peg.1812"/>
<dbReference type="EMBL" id="AGCJ01000088">
    <property type="protein sequence ID" value="EHM38028.1"/>
    <property type="molecule type" value="Genomic_DNA"/>
</dbReference>
<reference evidence="2 3" key="1">
    <citation type="submission" date="2011-08" db="EMBL/GenBank/DDBJ databases">
        <authorList>
            <person name="Weinstock G."/>
            <person name="Sodergren E."/>
            <person name="Clifton S."/>
            <person name="Fulton L."/>
            <person name="Fulton B."/>
            <person name="Courtney L."/>
            <person name="Fronick C."/>
            <person name="Harrison M."/>
            <person name="Strong C."/>
            <person name="Farmer C."/>
            <person name="Delahaunty K."/>
            <person name="Markovic C."/>
            <person name="Hall O."/>
            <person name="Minx P."/>
            <person name="Tomlinson C."/>
            <person name="Mitreva M."/>
            <person name="Hou S."/>
            <person name="Chen J."/>
            <person name="Wollam A."/>
            <person name="Pepin K.H."/>
            <person name="Johnson M."/>
            <person name="Bhonagiri V."/>
            <person name="Zhang X."/>
            <person name="Suruliraj S."/>
            <person name="Warren W."/>
            <person name="Chinwalla A."/>
            <person name="Mardis E.R."/>
            <person name="Wilson R.K."/>
        </authorList>
    </citation>
    <scope>NUCLEOTIDE SEQUENCE [LARGE SCALE GENOMIC DNA]</scope>
    <source>
        <strain evidence="2 3">F0357</strain>
    </source>
</reference>
<proteinExistence type="predicted"/>
<organism evidence="2 3">
    <name type="scientific">Anaeroglobus geminatus F0357</name>
    <dbReference type="NCBI Taxonomy" id="861450"/>
    <lineage>
        <taxon>Bacteria</taxon>
        <taxon>Bacillati</taxon>
        <taxon>Bacillota</taxon>
        <taxon>Negativicutes</taxon>
        <taxon>Veillonellales</taxon>
        <taxon>Veillonellaceae</taxon>
        <taxon>Anaeroglobus</taxon>
    </lineage>
</organism>
<dbReference type="STRING" id="861450.HMPREF0080_01960"/>
<keyword evidence="1" id="KW-0472">Membrane</keyword>
<sequence>MMKVKPVSFSVSTRTVYKVLIVTVIFQLLFLFYHSWRWRNITVDGIPYQWRCVLRLETSAFGTDYIRVVFPEDTTTWNDEVLPVKGQDVYIAISQDQQGIMEIKGASANVPADRSDYMKAEITAVDRDSRTVQFQVGFDRYRIAPEYTDGIYDITGSDSVIASVRMKKGDGVIEGIFVNGIPLESSSTAAALQDKQGADVQGKNPKVRIVESSMVPPKEE</sequence>
<dbReference type="HOGENOM" id="CLU_1260195_0_0_9"/>
<keyword evidence="1" id="KW-0812">Transmembrane</keyword>
<dbReference type="Proteomes" id="UP000005481">
    <property type="component" value="Unassembled WGS sequence"/>
</dbReference>
<accession>G9YJV4</accession>
<evidence type="ECO:0000256" key="1">
    <source>
        <dbReference type="SAM" id="Phobius"/>
    </source>
</evidence>
<keyword evidence="1" id="KW-1133">Transmembrane helix</keyword>
<evidence type="ECO:0000313" key="3">
    <source>
        <dbReference type="Proteomes" id="UP000005481"/>
    </source>
</evidence>
<comment type="caution">
    <text evidence="2">The sequence shown here is derived from an EMBL/GenBank/DDBJ whole genome shotgun (WGS) entry which is preliminary data.</text>
</comment>
<name>G9YJV4_9FIRM</name>
<gene>
    <name evidence="2" type="ORF">HMPREF0080_01960</name>
</gene>
<dbReference type="eggNOG" id="ENOG5033TJA">
    <property type="taxonomic scope" value="Bacteria"/>
</dbReference>
<dbReference type="AlphaFoldDB" id="G9YJV4"/>
<feature type="transmembrane region" description="Helical" evidence="1">
    <location>
        <begin position="15"/>
        <end position="33"/>
    </location>
</feature>
<evidence type="ECO:0000313" key="2">
    <source>
        <dbReference type="EMBL" id="EHM38028.1"/>
    </source>
</evidence>